<protein>
    <submittedName>
        <fullName evidence="2">Uncharacterized protein</fullName>
    </submittedName>
</protein>
<name>A0A6J4J6X4_9BACT</name>
<accession>A0A6J4J6X4</accession>
<dbReference type="AlphaFoldDB" id="A0A6J4J6X4"/>
<evidence type="ECO:0000256" key="1">
    <source>
        <dbReference type="SAM" id="MobiDB-lite"/>
    </source>
</evidence>
<reference evidence="2" key="1">
    <citation type="submission" date="2020-02" db="EMBL/GenBank/DDBJ databases">
        <authorList>
            <person name="Meier V. D."/>
        </authorList>
    </citation>
    <scope>NUCLEOTIDE SEQUENCE</scope>
    <source>
        <strain evidence="2">AVDCRST_MAG63</strain>
    </source>
</reference>
<evidence type="ECO:0000313" key="2">
    <source>
        <dbReference type="EMBL" id="CAA9270058.1"/>
    </source>
</evidence>
<sequence>MFVIFISSSRAAVAAHLPDVGSVGAPDQAAGMRSGRPCSPWRTAAGARQVGLR</sequence>
<feature type="region of interest" description="Disordered" evidence="1">
    <location>
        <begin position="25"/>
        <end position="53"/>
    </location>
</feature>
<dbReference type="EMBL" id="CADCTO010000378">
    <property type="protein sequence ID" value="CAA9270058.1"/>
    <property type="molecule type" value="Genomic_DNA"/>
</dbReference>
<organism evidence="2">
    <name type="scientific">uncultured Armatimonadetes bacterium</name>
    <dbReference type="NCBI Taxonomy" id="157466"/>
    <lineage>
        <taxon>Bacteria</taxon>
        <taxon>Bacillati</taxon>
        <taxon>Armatimonadota</taxon>
        <taxon>environmental samples</taxon>
    </lineage>
</organism>
<gene>
    <name evidence="2" type="ORF">AVDCRST_MAG63-2946</name>
</gene>
<proteinExistence type="predicted"/>